<evidence type="ECO:0000313" key="4">
    <source>
        <dbReference type="EMBL" id="AKI98128.1"/>
    </source>
</evidence>
<dbReference type="SUPFAM" id="SSF54631">
    <property type="entry name" value="CBS-domain pair"/>
    <property type="match status" value="1"/>
</dbReference>
<keyword evidence="1 2" id="KW-0129">CBS domain</keyword>
<dbReference type="KEGG" id="kpf:IX53_10145"/>
<evidence type="ECO:0000313" key="5">
    <source>
        <dbReference type="Proteomes" id="UP000035159"/>
    </source>
</evidence>
<dbReference type="InterPro" id="IPR000644">
    <property type="entry name" value="CBS_dom"/>
</dbReference>
<dbReference type="InterPro" id="IPR051257">
    <property type="entry name" value="Diverse_CBS-Domain"/>
</dbReference>
<dbReference type="OrthoDB" id="9790355at2"/>
<evidence type="ECO:0000259" key="3">
    <source>
        <dbReference type="PROSITE" id="PS51371"/>
    </source>
</evidence>
<dbReference type="RefSeq" id="WP_047755263.1">
    <property type="nucleotide sequence ID" value="NZ_CAJUHA010000010.1"/>
</dbReference>
<dbReference type="SMART" id="SM00116">
    <property type="entry name" value="CBS"/>
    <property type="match status" value="2"/>
</dbReference>
<dbReference type="Proteomes" id="UP000035159">
    <property type="component" value="Chromosome"/>
</dbReference>
<dbReference type="PATRIC" id="fig|1330330.3.peg.2062"/>
<feature type="domain" description="CBS" evidence="3">
    <location>
        <begin position="7"/>
        <end position="64"/>
    </location>
</feature>
<dbReference type="PANTHER" id="PTHR43080:SF2">
    <property type="entry name" value="CBS DOMAIN-CONTAINING PROTEIN"/>
    <property type="match status" value="1"/>
</dbReference>
<dbReference type="PANTHER" id="PTHR43080">
    <property type="entry name" value="CBS DOMAIN-CONTAINING PROTEIN CBSX3, MITOCHONDRIAL"/>
    <property type="match status" value="1"/>
</dbReference>
<sequence>MKVYDAMIKDVSAIFEDETVEEFVINCIRKMRSGFPVVDEYFRVVGYISESDIINSALPSYFSLLQSASFIPDTHQFVRRIGEIKDEPVSKFMVTPPIVVHPEDTAIHAADLLIKKKLKAIPVVDDDHRLLGVFTRINLIHVSLEGKMNNK</sequence>
<proteinExistence type="predicted"/>
<evidence type="ECO:0000256" key="1">
    <source>
        <dbReference type="ARBA" id="ARBA00023122"/>
    </source>
</evidence>
<dbReference type="EMBL" id="CP011232">
    <property type="protein sequence ID" value="AKI98128.1"/>
    <property type="molecule type" value="Genomic_DNA"/>
</dbReference>
<organism evidence="4 5">
    <name type="scientific">Kosmotoga pacifica</name>
    <dbReference type="NCBI Taxonomy" id="1330330"/>
    <lineage>
        <taxon>Bacteria</taxon>
        <taxon>Thermotogati</taxon>
        <taxon>Thermotogota</taxon>
        <taxon>Thermotogae</taxon>
        <taxon>Kosmotogales</taxon>
        <taxon>Kosmotogaceae</taxon>
        <taxon>Kosmotoga</taxon>
    </lineage>
</organism>
<name>A0A0G2ZH69_9BACT</name>
<dbReference type="Gene3D" id="3.10.580.10">
    <property type="entry name" value="CBS-domain"/>
    <property type="match status" value="1"/>
</dbReference>
<dbReference type="STRING" id="1330330.IX53_10145"/>
<gene>
    <name evidence="4" type="ORF">IX53_10145</name>
</gene>
<accession>A0A0G2ZH69</accession>
<reference evidence="4 5" key="1">
    <citation type="submission" date="2015-04" db="EMBL/GenBank/DDBJ databases">
        <title>Complete Genome Sequence of Kosmotoga pacifica SLHLJ1.</title>
        <authorList>
            <person name="Jiang L.J."/>
            <person name="Shao Z.Z."/>
            <person name="Jebbar M."/>
        </authorList>
    </citation>
    <scope>NUCLEOTIDE SEQUENCE [LARGE SCALE GENOMIC DNA]</scope>
    <source>
        <strain evidence="4 5">SLHLJ1</strain>
    </source>
</reference>
<dbReference type="AlphaFoldDB" id="A0A0G2ZH69"/>
<dbReference type="InterPro" id="IPR046342">
    <property type="entry name" value="CBS_dom_sf"/>
</dbReference>
<dbReference type="PROSITE" id="PS51371">
    <property type="entry name" value="CBS"/>
    <property type="match status" value="2"/>
</dbReference>
<feature type="domain" description="CBS" evidence="3">
    <location>
        <begin position="93"/>
        <end position="151"/>
    </location>
</feature>
<dbReference type="Pfam" id="PF00571">
    <property type="entry name" value="CBS"/>
    <property type="match status" value="2"/>
</dbReference>
<protein>
    <submittedName>
        <fullName evidence="4">CBS domain containing membrane protein</fullName>
    </submittedName>
</protein>
<evidence type="ECO:0000256" key="2">
    <source>
        <dbReference type="PROSITE-ProRule" id="PRU00703"/>
    </source>
</evidence>
<keyword evidence="5" id="KW-1185">Reference proteome</keyword>